<evidence type="ECO:0000313" key="2">
    <source>
        <dbReference type="Proteomes" id="UP000019402"/>
    </source>
</evidence>
<dbReference type="RefSeq" id="WP_027472714.1">
    <property type="nucleotide sequence ID" value="NZ_BAMD01000002.1"/>
</dbReference>
<dbReference type="Proteomes" id="UP000019402">
    <property type="component" value="Unassembled WGS sequence"/>
</dbReference>
<protein>
    <submittedName>
        <fullName evidence="1">Uncharacterized protein</fullName>
    </submittedName>
</protein>
<dbReference type="AlphaFoldDB" id="W7XUC1"/>
<organism evidence="1 2">
    <name type="scientific">Saccharicrinis fermentans DSM 9555 = JCM 21142</name>
    <dbReference type="NCBI Taxonomy" id="869213"/>
    <lineage>
        <taxon>Bacteria</taxon>
        <taxon>Pseudomonadati</taxon>
        <taxon>Bacteroidota</taxon>
        <taxon>Bacteroidia</taxon>
        <taxon>Marinilabiliales</taxon>
        <taxon>Marinilabiliaceae</taxon>
        <taxon>Saccharicrinis</taxon>
    </lineage>
</organism>
<gene>
    <name evidence="1" type="ORF">JCM21142_212</name>
</gene>
<reference evidence="1 2" key="1">
    <citation type="journal article" date="2014" name="Genome Announc.">
        <title>Draft Genome Sequence of Cytophaga fermentans JCM 21142T, a Facultative Anaerobe Isolated from Marine Mud.</title>
        <authorList>
            <person name="Starns D."/>
            <person name="Oshima K."/>
            <person name="Suda W."/>
            <person name="Iino T."/>
            <person name="Yuki M."/>
            <person name="Inoue J."/>
            <person name="Kitamura K."/>
            <person name="Iida T."/>
            <person name="Darby A."/>
            <person name="Hattori M."/>
            <person name="Ohkuma M."/>
        </authorList>
    </citation>
    <scope>NUCLEOTIDE SEQUENCE [LARGE SCALE GENOMIC DNA]</scope>
    <source>
        <strain evidence="1 2">JCM 21142</strain>
    </source>
</reference>
<keyword evidence="2" id="KW-1185">Reference proteome</keyword>
<evidence type="ECO:0000313" key="1">
    <source>
        <dbReference type="EMBL" id="GAF01600.1"/>
    </source>
</evidence>
<sequence>MEIKRLTMLLDALTTFLITHYYGRGNNVYQDQKVMLSAEEVKEMVDFATKQSSLNDQQKKQVGEIFLQFFDRASMRIKQCVPDSEEMLRLKSDFEKVISCYFEENSVWMK</sequence>
<name>W7XUC1_9BACT</name>
<proteinExistence type="predicted"/>
<accession>W7XUC1</accession>
<comment type="caution">
    <text evidence="1">The sequence shown here is derived from an EMBL/GenBank/DDBJ whole genome shotgun (WGS) entry which is preliminary data.</text>
</comment>
<dbReference type="EMBL" id="BAMD01000002">
    <property type="protein sequence ID" value="GAF01600.1"/>
    <property type="molecule type" value="Genomic_DNA"/>
</dbReference>